<feature type="transmembrane region" description="Helical" evidence="8">
    <location>
        <begin position="283"/>
        <end position="304"/>
    </location>
</feature>
<feature type="transmembrane region" description="Helical" evidence="8">
    <location>
        <begin position="59"/>
        <end position="79"/>
    </location>
</feature>
<feature type="transmembrane region" description="Helical" evidence="8">
    <location>
        <begin position="393"/>
        <end position="412"/>
    </location>
</feature>
<evidence type="ECO:0000256" key="7">
    <source>
        <dbReference type="PIRNR" id="PIRNR002744"/>
    </source>
</evidence>
<dbReference type="InterPro" id="IPR001248">
    <property type="entry name" value="Pur-cyt_permease"/>
</dbReference>
<dbReference type="Gene3D" id="1.10.4160.10">
    <property type="entry name" value="Hydantoin permease"/>
    <property type="match status" value="1"/>
</dbReference>
<dbReference type="RefSeq" id="WP_342628046.1">
    <property type="nucleotide sequence ID" value="NZ_CP152276.1"/>
</dbReference>
<feature type="transmembrane region" description="Helical" evidence="8">
    <location>
        <begin position="424"/>
        <end position="441"/>
    </location>
</feature>
<keyword evidence="4 8" id="KW-0812">Transmembrane</keyword>
<evidence type="ECO:0000256" key="6">
    <source>
        <dbReference type="ARBA" id="ARBA00023136"/>
    </source>
</evidence>
<reference evidence="9 10" key="1">
    <citation type="submission" date="2024-04" db="EMBL/GenBank/DDBJ databases">
        <title>Complete genome sequence of Nguyenibacter vanlangesis HBCM-1154, a strain capable of nitrogen fixation, IAA production, and phosphorus solubilization isolated from sugarcane soil.</title>
        <authorList>
            <person name="MY HANH P."/>
        </authorList>
    </citation>
    <scope>NUCLEOTIDE SEQUENCE [LARGE SCALE GENOMIC DNA]</scope>
    <source>
        <strain evidence="9 10">HBCM 1154</strain>
    </source>
</reference>
<proteinExistence type="inferred from homology"/>
<feature type="transmembrane region" description="Helical" evidence="8">
    <location>
        <begin position="352"/>
        <end position="372"/>
    </location>
</feature>
<keyword evidence="6 7" id="KW-0472">Membrane</keyword>
<evidence type="ECO:0000256" key="3">
    <source>
        <dbReference type="ARBA" id="ARBA00022448"/>
    </source>
</evidence>
<evidence type="ECO:0000256" key="8">
    <source>
        <dbReference type="SAM" id="Phobius"/>
    </source>
</evidence>
<feature type="transmembrane region" description="Helical" evidence="8">
    <location>
        <begin position="127"/>
        <end position="154"/>
    </location>
</feature>
<evidence type="ECO:0000256" key="1">
    <source>
        <dbReference type="ARBA" id="ARBA00004141"/>
    </source>
</evidence>
<dbReference type="PIRSF" id="PIRSF002744">
    <property type="entry name" value="Pur-cyt_permease"/>
    <property type="match status" value="1"/>
</dbReference>
<feature type="transmembrane region" description="Helical" evidence="8">
    <location>
        <begin position="208"/>
        <end position="230"/>
    </location>
</feature>
<keyword evidence="3 7" id="KW-0813">Transport</keyword>
<organism evidence="9 10">
    <name type="scientific">Nguyenibacter vanlangensis</name>
    <dbReference type="NCBI Taxonomy" id="1216886"/>
    <lineage>
        <taxon>Bacteria</taxon>
        <taxon>Pseudomonadati</taxon>
        <taxon>Pseudomonadota</taxon>
        <taxon>Alphaproteobacteria</taxon>
        <taxon>Acetobacterales</taxon>
        <taxon>Acetobacteraceae</taxon>
        <taxon>Nguyenibacter</taxon>
    </lineage>
</organism>
<dbReference type="EMBL" id="CP152276">
    <property type="protein sequence ID" value="XAE42267.1"/>
    <property type="molecule type" value="Genomic_DNA"/>
</dbReference>
<name>A0ABZ3D3X8_9PROT</name>
<dbReference type="PANTHER" id="PTHR31806:SF1">
    <property type="entry name" value="PURINE-CYTOSINE PERMEASE FCY2-RELATED"/>
    <property type="match status" value="1"/>
</dbReference>
<gene>
    <name evidence="9" type="ORF">AAC691_18710</name>
</gene>
<evidence type="ECO:0000313" key="9">
    <source>
        <dbReference type="EMBL" id="XAE42267.1"/>
    </source>
</evidence>
<keyword evidence="5 8" id="KW-1133">Transmembrane helix</keyword>
<keyword evidence="10" id="KW-1185">Reference proteome</keyword>
<dbReference type="InterPro" id="IPR026030">
    <property type="entry name" value="Pur-cyt_permease_Fcy2/21/22"/>
</dbReference>
<dbReference type="Pfam" id="PF02133">
    <property type="entry name" value="Transp_cyt_pur"/>
    <property type="match status" value="1"/>
</dbReference>
<evidence type="ECO:0000256" key="2">
    <source>
        <dbReference type="ARBA" id="ARBA00008974"/>
    </source>
</evidence>
<accession>A0ABZ3D3X8</accession>
<dbReference type="PANTHER" id="PTHR31806">
    <property type="entry name" value="PURINE-CYTOSINE PERMEASE FCY2-RELATED"/>
    <property type="match status" value="1"/>
</dbReference>
<feature type="transmembrane region" description="Helical" evidence="8">
    <location>
        <begin position="166"/>
        <end position="188"/>
    </location>
</feature>
<dbReference type="Proteomes" id="UP001449795">
    <property type="component" value="Chromosome"/>
</dbReference>
<comment type="subcellular location">
    <subcellularLocation>
        <location evidence="1">Membrane</location>
        <topology evidence="1">Multi-pass membrane protein</topology>
    </subcellularLocation>
</comment>
<comment type="similarity">
    <text evidence="2 7">Belongs to the purine-cytosine permease (2.A.39) family.</text>
</comment>
<evidence type="ECO:0000256" key="5">
    <source>
        <dbReference type="ARBA" id="ARBA00022989"/>
    </source>
</evidence>
<evidence type="ECO:0000256" key="4">
    <source>
        <dbReference type="ARBA" id="ARBA00022692"/>
    </source>
</evidence>
<protein>
    <submittedName>
        <fullName evidence="9">Cytosine permease</fullName>
    </submittedName>
</protein>
<evidence type="ECO:0000313" key="10">
    <source>
        <dbReference type="Proteomes" id="UP001449795"/>
    </source>
</evidence>
<feature type="transmembrane region" description="Helical" evidence="8">
    <location>
        <begin position="242"/>
        <end position="263"/>
    </location>
</feature>
<sequence length="454" mass="46515">MRIEASGRGIVERPLDPALQTMAIDRVFWSHFSPNLAPSAWVIGVLVGLMGLDVRTALLALVAGNVIGGLPVALCAAMGPATGLPQIEASRLAFGMAGKRVPALINWASCVGWDAVNNVPSTVALVLLARACGVALPFWLALGLLALAQVLAGAAGHDVVQAIEKYLGWVLLAAFACSGGFALLHLGAVPPLPHEVGLAGGTARGADLALAIRAVASFNLAWAVYASDYTRYLPRGTPPRRIIALTFGGVCASALMMEMFGLLTARAMGDASPGAVIAGLGHLAGPLAPLALAAIALSSVAINAANDNTAAYALMSAGIRLSRPLSAGVTAGLAYLLSVAGAGRFAALYENYLLLALYWIAPWCGIVLADWYGRGRAHPRDDAPDGWAPGASLFVGVTVLTILLFSATPLYTGPVARALGGVDIGYLVGFVAAAAGQALLVRRGRVARPVPEIA</sequence>
<feature type="transmembrane region" description="Helical" evidence="8">
    <location>
        <begin position="325"/>
        <end position="346"/>
    </location>
</feature>